<keyword evidence="2" id="KW-0560">Oxidoreductase</keyword>
<dbReference type="PANTHER" id="PTHR10742:SF386">
    <property type="entry name" value="LYSINE-SPECIFIC HISTONE DEMETHYLASE 1A"/>
    <property type="match status" value="1"/>
</dbReference>
<accession>A0A6A4IK98</accession>
<dbReference type="GO" id="GO:0006338">
    <property type="term" value="P:chromatin remodeling"/>
    <property type="evidence" value="ECO:0007669"/>
    <property type="project" value="TreeGrafter"/>
</dbReference>
<dbReference type="Pfam" id="PF01593">
    <property type="entry name" value="Amino_oxidase"/>
    <property type="match status" value="1"/>
</dbReference>
<organism evidence="4 5">
    <name type="scientific">Gymnopus androsaceus JB14</name>
    <dbReference type="NCBI Taxonomy" id="1447944"/>
    <lineage>
        <taxon>Eukaryota</taxon>
        <taxon>Fungi</taxon>
        <taxon>Dikarya</taxon>
        <taxon>Basidiomycota</taxon>
        <taxon>Agaricomycotina</taxon>
        <taxon>Agaricomycetes</taxon>
        <taxon>Agaricomycetidae</taxon>
        <taxon>Agaricales</taxon>
        <taxon>Marasmiineae</taxon>
        <taxon>Omphalotaceae</taxon>
        <taxon>Gymnopus</taxon>
    </lineage>
</organism>
<dbReference type="Proteomes" id="UP000799118">
    <property type="component" value="Unassembled WGS sequence"/>
</dbReference>
<evidence type="ECO:0000313" key="4">
    <source>
        <dbReference type="EMBL" id="KAE9410003.1"/>
    </source>
</evidence>
<dbReference type="PANTHER" id="PTHR10742">
    <property type="entry name" value="FLAVIN MONOAMINE OXIDASE"/>
    <property type="match status" value="1"/>
</dbReference>
<evidence type="ECO:0000256" key="1">
    <source>
        <dbReference type="ARBA" id="ARBA00005995"/>
    </source>
</evidence>
<dbReference type="SUPFAM" id="SSF54373">
    <property type="entry name" value="FAD-linked reductases, C-terminal domain"/>
    <property type="match status" value="1"/>
</dbReference>
<gene>
    <name evidence="4" type="ORF">BT96DRAFT_984328</name>
</gene>
<name>A0A6A4IK98_9AGAR</name>
<proteinExistence type="inferred from homology"/>
<dbReference type="AlphaFoldDB" id="A0A6A4IK98"/>
<dbReference type="GO" id="GO:0050660">
    <property type="term" value="F:flavin adenine dinucleotide binding"/>
    <property type="evidence" value="ECO:0007669"/>
    <property type="project" value="TreeGrafter"/>
</dbReference>
<dbReference type="GO" id="GO:0003682">
    <property type="term" value="F:chromatin binding"/>
    <property type="evidence" value="ECO:0007669"/>
    <property type="project" value="TreeGrafter"/>
</dbReference>
<sequence length="346" mass="36154">MAIHGYDTGNPVLRYSKALGLETKLLPASSGTLFTKDGPIDSNLATKIRGNLNAAMSHMNNVVSQSSSSDTSPVADILLSPSSQLYAGLSESDKPKATALARALEIGWGIPLEEAAAHWSGWASGVAFAGSDGIIVGGYGKLAASLRSAAESTGKATFTLSSRISKVTLIDDTIECRTSDGTTFLGRATLSTIPLGTLKMLPQDFFDPPLPVRKVSAVSRAAVGVLEKLGLLYDSSWWDHAAGPFTILLESGTVLAFPISSSPPCLHVLVPHGLVGLPAHEIHDILAQAIAPGKIVPQPSKVLSSNWKNDDLSYGATSSPIKVGEGRSPLDFAEVARPAWSGLLGF</sequence>
<dbReference type="Gene3D" id="3.50.50.60">
    <property type="entry name" value="FAD/NAD(P)-binding domain"/>
    <property type="match status" value="1"/>
</dbReference>
<dbReference type="EMBL" id="ML769386">
    <property type="protein sequence ID" value="KAE9410003.1"/>
    <property type="molecule type" value="Genomic_DNA"/>
</dbReference>
<keyword evidence="5" id="KW-1185">Reference proteome</keyword>
<feature type="domain" description="Amine oxidase" evidence="3">
    <location>
        <begin position="1"/>
        <end position="320"/>
    </location>
</feature>
<evidence type="ECO:0000259" key="3">
    <source>
        <dbReference type="Pfam" id="PF01593"/>
    </source>
</evidence>
<dbReference type="InterPro" id="IPR002937">
    <property type="entry name" value="Amino_oxidase"/>
</dbReference>
<reference evidence="4" key="1">
    <citation type="journal article" date="2019" name="Environ. Microbiol.">
        <title>Fungal ecological strategies reflected in gene transcription - a case study of two litter decomposers.</title>
        <authorList>
            <person name="Barbi F."/>
            <person name="Kohler A."/>
            <person name="Barry K."/>
            <person name="Baskaran P."/>
            <person name="Daum C."/>
            <person name="Fauchery L."/>
            <person name="Ihrmark K."/>
            <person name="Kuo A."/>
            <person name="LaButti K."/>
            <person name="Lipzen A."/>
            <person name="Morin E."/>
            <person name="Grigoriev I.V."/>
            <person name="Henrissat B."/>
            <person name="Lindahl B."/>
            <person name="Martin F."/>
        </authorList>
    </citation>
    <scope>NUCLEOTIDE SEQUENCE</scope>
    <source>
        <strain evidence="4">JB14</strain>
    </source>
</reference>
<dbReference type="OrthoDB" id="5046242at2759"/>
<protein>
    <recommendedName>
        <fullName evidence="3">Amine oxidase domain-containing protein</fullName>
    </recommendedName>
</protein>
<evidence type="ECO:0000313" key="5">
    <source>
        <dbReference type="Proteomes" id="UP000799118"/>
    </source>
</evidence>
<dbReference type="InterPro" id="IPR036188">
    <property type="entry name" value="FAD/NAD-bd_sf"/>
</dbReference>
<dbReference type="InterPro" id="IPR050281">
    <property type="entry name" value="Flavin_monoamine_oxidase"/>
</dbReference>
<evidence type="ECO:0000256" key="2">
    <source>
        <dbReference type="ARBA" id="ARBA00023002"/>
    </source>
</evidence>
<comment type="similarity">
    <text evidence="1">Belongs to the flavin monoamine oxidase family.</text>
</comment>
<dbReference type="GO" id="GO:0016491">
    <property type="term" value="F:oxidoreductase activity"/>
    <property type="evidence" value="ECO:0007669"/>
    <property type="project" value="UniProtKB-KW"/>
</dbReference>
<dbReference type="SUPFAM" id="SSF51905">
    <property type="entry name" value="FAD/NAD(P)-binding domain"/>
    <property type="match status" value="1"/>
</dbReference>